<dbReference type="PANTHER" id="PTHR13748">
    <property type="entry name" value="COBW-RELATED"/>
    <property type="match status" value="1"/>
</dbReference>
<evidence type="ECO:0000256" key="3">
    <source>
        <dbReference type="ARBA" id="ARBA00023186"/>
    </source>
</evidence>
<dbReference type="PANTHER" id="PTHR13748:SF62">
    <property type="entry name" value="COBW DOMAIN-CONTAINING PROTEIN"/>
    <property type="match status" value="1"/>
</dbReference>
<dbReference type="InterPro" id="IPR003495">
    <property type="entry name" value="CobW/HypB/UreG_nucleotide-bd"/>
</dbReference>
<comment type="caution">
    <text evidence="8">The sequence shown here is derived from an EMBL/GenBank/DDBJ whole genome shotgun (WGS) entry which is preliminary data.</text>
</comment>
<comment type="similarity">
    <text evidence="4">Belongs to the SIMIBI class G3E GTPase family. ZNG1 subfamily.</text>
</comment>
<comment type="catalytic activity">
    <reaction evidence="6">
        <text>GTP + H2O = GDP + phosphate + H(+)</text>
        <dbReference type="Rhea" id="RHEA:19669"/>
        <dbReference type="ChEBI" id="CHEBI:15377"/>
        <dbReference type="ChEBI" id="CHEBI:15378"/>
        <dbReference type="ChEBI" id="CHEBI:37565"/>
        <dbReference type="ChEBI" id="CHEBI:43474"/>
        <dbReference type="ChEBI" id="CHEBI:58189"/>
    </reaction>
    <physiologicalReaction direction="left-to-right" evidence="6">
        <dbReference type="Rhea" id="RHEA:19670"/>
    </physiologicalReaction>
</comment>
<keyword evidence="1" id="KW-0547">Nucleotide-binding</keyword>
<dbReference type="InterPro" id="IPR036627">
    <property type="entry name" value="CobW-likC_sf"/>
</dbReference>
<dbReference type="InterPro" id="IPR027417">
    <property type="entry name" value="P-loop_NTPase"/>
</dbReference>
<dbReference type="GO" id="GO:0005737">
    <property type="term" value="C:cytoplasm"/>
    <property type="evidence" value="ECO:0007669"/>
    <property type="project" value="TreeGrafter"/>
</dbReference>
<proteinExistence type="inferred from homology"/>
<sequence length="349" mass="37305">MARADADTLPAGVLTGFLGAGKTTLLQRWLRGGERGETAVLINEFGAVGLDHLLVGAVDSDTLLLENGCICCSIRGELDSALVRLHQRRLRGELPPFKRVVIETTGLAAPGPVLATLLASRRFHPAFVATVVDAMSAADQCRRYAEWTAQVAAADTLWLSKTDLAGADEVAALHAQLARLNPMARRIDLGAPADDAPDGWLAAGADGPAADPAQWLRRVGAAGRGPRGGAAAADGASAFCLSFDGPLRWAVLTLWLTLLMHRHADRILRLKGLLEVIPEGGGPARAVVLHGMGHLMHPPRHLDAWPGADRRSRLVFITRGLDEGAVTKSWREFEHFYTMAGQDSHSCSR</sequence>
<dbReference type="EMBL" id="POQS01000002">
    <property type="protein sequence ID" value="PND34168.1"/>
    <property type="molecule type" value="Genomic_DNA"/>
</dbReference>
<evidence type="ECO:0000256" key="4">
    <source>
        <dbReference type="ARBA" id="ARBA00034320"/>
    </source>
</evidence>
<dbReference type="GO" id="GO:0000166">
    <property type="term" value="F:nucleotide binding"/>
    <property type="evidence" value="ECO:0007669"/>
    <property type="project" value="UniProtKB-KW"/>
</dbReference>
<protein>
    <submittedName>
        <fullName evidence="8">GTP-binding protein</fullName>
    </submittedName>
</protein>
<evidence type="ECO:0000313" key="8">
    <source>
        <dbReference type="EMBL" id="PND34168.1"/>
    </source>
</evidence>
<dbReference type="Pfam" id="PF07683">
    <property type="entry name" value="CobW_C"/>
    <property type="match status" value="1"/>
</dbReference>
<accession>A0A2N8KL39</accession>
<evidence type="ECO:0000313" key="9">
    <source>
        <dbReference type="Proteomes" id="UP000235994"/>
    </source>
</evidence>
<keyword evidence="2" id="KW-0378">Hydrolase</keyword>
<reference evidence="8 9" key="1">
    <citation type="submission" date="2018-01" db="EMBL/GenBank/DDBJ databases">
        <title>The draft genome of an aniline degradation strain ANB-1.</title>
        <authorList>
            <person name="Zhang L."/>
            <person name="Jiang J."/>
        </authorList>
    </citation>
    <scope>NUCLEOTIDE SEQUENCE [LARGE SCALE GENOMIC DNA]</scope>
    <source>
        <strain evidence="8 9">ANB-1</strain>
    </source>
</reference>
<comment type="function">
    <text evidence="5">Zinc chaperone that directly transfers zinc cofactor to target proteins, thereby activating them. Zinc is transferred from the CXCC motif in the GTPase domain to the zinc binding site in target proteins in a process requiring GTP hydrolysis.</text>
</comment>
<feature type="domain" description="CobW C-terminal" evidence="7">
    <location>
        <begin position="236"/>
        <end position="334"/>
    </location>
</feature>
<keyword evidence="3" id="KW-0143">Chaperone</keyword>
<dbReference type="RefSeq" id="WP_102772241.1">
    <property type="nucleotide sequence ID" value="NZ_POQS01000002.1"/>
</dbReference>
<dbReference type="InterPro" id="IPR011629">
    <property type="entry name" value="CobW-like_C"/>
</dbReference>
<dbReference type="GO" id="GO:0016787">
    <property type="term" value="F:hydrolase activity"/>
    <property type="evidence" value="ECO:0007669"/>
    <property type="project" value="UniProtKB-KW"/>
</dbReference>
<dbReference type="Gene3D" id="3.30.1220.10">
    <property type="entry name" value="CobW-like, C-terminal domain"/>
    <property type="match status" value="1"/>
</dbReference>
<dbReference type="InterPro" id="IPR051316">
    <property type="entry name" value="Zinc-reg_GTPase_activator"/>
</dbReference>
<name>A0A2N8KL39_9BURK</name>
<dbReference type="AlphaFoldDB" id="A0A2N8KL39"/>
<organism evidence="8 9">
    <name type="scientific">Achromobacter pulmonis</name>
    <dbReference type="NCBI Taxonomy" id="1389932"/>
    <lineage>
        <taxon>Bacteria</taxon>
        <taxon>Pseudomonadati</taxon>
        <taxon>Pseudomonadota</taxon>
        <taxon>Betaproteobacteria</taxon>
        <taxon>Burkholderiales</taxon>
        <taxon>Alcaligenaceae</taxon>
        <taxon>Achromobacter</taxon>
    </lineage>
</organism>
<dbReference type="CDD" id="cd03112">
    <property type="entry name" value="CobW-like"/>
    <property type="match status" value="1"/>
</dbReference>
<dbReference type="Pfam" id="PF02492">
    <property type="entry name" value="cobW"/>
    <property type="match status" value="1"/>
</dbReference>
<evidence type="ECO:0000256" key="1">
    <source>
        <dbReference type="ARBA" id="ARBA00022741"/>
    </source>
</evidence>
<keyword evidence="9" id="KW-1185">Reference proteome</keyword>
<dbReference type="SMART" id="SM00833">
    <property type="entry name" value="CobW_C"/>
    <property type="match status" value="1"/>
</dbReference>
<evidence type="ECO:0000256" key="6">
    <source>
        <dbReference type="ARBA" id="ARBA00049117"/>
    </source>
</evidence>
<gene>
    <name evidence="8" type="ORF">C1I89_07970</name>
</gene>
<evidence type="ECO:0000256" key="2">
    <source>
        <dbReference type="ARBA" id="ARBA00022801"/>
    </source>
</evidence>
<evidence type="ECO:0000256" key="5">
    <source>
        <dbReference type="ARBA" id="ARBA00045658"/>
    </source>
</evidence>
<evidence type="ECO:0000259" key="7">
    <source>
        <dbReference type="SMART" id="SM00833"/>
    </source>
</evidence>
<dbReference type="Proteomes" id="UP000235994">
    <property type="component" value="Unassembled WGS sequence"/>
</dbReference>
<dbReference type="SUPFAM" id="SSF52540">
    <property type="entry name" value="P-loop containing nucleoside triphosphate hydrolases"/>
    <property type="match status" value="1"/>
</dbReference>
<dbReference type="SUPFAM" id="SSF90002">
    <property type="entry name" value="Hypothetical protein YjiA, C-terminal domain"/>
    <property type="match status" value="1"/>
</dbReference>
<dbReference type="Gene3D" id="3.40.50.300">
    <property type="entry name" value="P-loop containing nucleotide triphosphate hydrolases"/>
    <property type="match status" value="1"/>
</dbReference>